<reference evidence="9 10" key="1">
    <citation type="journal article" date="2024" name="Plant J.">
        <title>Genome sequences and population genomics reveal climatic adaptation and genomic divergence between two closely related sweetgum species.</title>
        <authorList>
            <person name="Xu W.Q."/>
            <person name="Ren C.Q."/>
            <person name="Zhang X.Y."/>
            <person name="Comes H.P."/>
            <person name="Liu X.H."/>
            <person name="Li Y.G."/>
            <person name="Kettle C.J."/>
            <person name="Jalonen R."/>
            <person name="Gaisberger H."/>
            <person name="Ma Y.Z."/>
            <person name="Qiu Y.X."/>
        </authorList>
    </citation>
    <scope>NUCLEOTIDE SEQUENCE [LARGE SCALE GENOMIC DNA]</scope>
    <source>
        <strain evidence="9">Hangzhou</strain>
    </source>
</reference>
<dbReference type="EMBL" id="JBBPBK010000015">
    <property type="protein sequence ID" value="KAK9268730.1"/>
    <property type="molecule type" value="Genomic_DNA"/>
</dbReference>
<comment type="caution">
    <text evidence="9">The sequence shown here is derived from an EMBL/GenBank/DDBJ whole genome shotgun (WGS) entry which is preliminary data.</text>
</comment>
<dbReference type="SUPFAM" id="SSF52058">
    <property type="entry name" value="L domain-like"/>
    <property type="match status" value="3"/>
</dbReference>
<evidence type="ECO:0000313" key="9">
    <source>
        <dbReference type="EMBL" id="KAK9268730.1"/>
    </source>
</evidence>
<evidence type="ECO:0000256" key="8">
    <source>
        <dbReference type="SAM" id="Phobius"/>
    </source>
</evidence>
<gene>
    <name evidence="9" type="ORF">L1049_000491</name>
</gene>
<sequence>MRVMLVNTHNIYGLSDKPTGLHIRQSKGQFFFLPESAHDRDVRLASIASQLAYLSPLSALLSQPGLDGVGLGLILQHQRLGRSCYVTTKLISLLCYEMCEIGFDRDKFEHKSSSELRSDCIYIHLPDDIKSAVYPSSHQLTLPLPTSTTPRPVPKDYHRGIKSLSELKVLDLEFIKSNDTGILLQSLGAFSSLKTLYFGEHVMTGTINAQNLHSLSNLENFFLDFSSLNESFLQSIGVMTSLKVLSLSNCELNGTLHSRGLCELKNLQELDLSGNAFQGTLPSCLGNLTSLQLVVISSNQLTGNIALSPLTRLTLLEYLSLSNNHFQVPISFKSFFNHSRLKVILGDNNTLVEPMYQTGVPRFQLKVFILSNCRFDELNLAPPNFLYYQHDLRVVDLSHNNFGGKFLAWLLQNNSRLTELYVRNCSFVRSFELPSHPNSNLSSLDVSDNNVQGEIPTNISLIFPNLRSLNMSRNAFQGNIPSSFGELKSLESLDLSNNQLSGGIPEHLAMGCSSLSFFKLSNNSLHGNIFPIFLYMTSLRHLYLDGNKFEGMIPDISSAIHLSVLGVRNNSLSGKLPRWIGNLSNLEEIAMSKNHIEGPIPEEFYKLDMLKLLDLSENNLSSSIPPCSGPLSIRHVHLSKNRLTGPIKRALFYSQSLVTLDLGDNNLIGTIPNWIGNLSSLSILILKANHLEGRIPTQLCHLSQLSIMDLSRNNLSGTIPRCLSDITFDASNEKSTAGNSYLITTFSKQSSSSYVEGTKIIAGFGDDSSSYPFLDVQMQVEFTTKSKSYSYKGDILNFMSGIELSNNQLIGEIPLEIGYLRNIHALNLWHNNLTGFPTTFSNLSQIESLDLSYNNLSGRILSQLTELNYLAIFRVGYNNLSGRTLERKAQFAIFEESSHEGNPLLCGPPLHNNCTKPGSPSPTQKASNLEGEDTGIIDKDIFFVSFVVSYIIVLLGIATVLYINPYWRQAWFHLVEVCATSCYYFVVDNFHRLSIFRNMWLYV</sequence>
<dbReference type="FunFam" id="3.80.10.10:FF:000041">
    <property type="entry name" value="LRR receptor-like serine/threonine-protein kinase ERECTA"/>
    <property type="match status" value="3"/>
</dbReference>
<keyword evidence="4" id="KW-0732">Signal</keyword>
<protein>
    <submittedName>
        <fullName evidence="9">Uncharacterized protein</fullName>
    </submittedName>
</protein>
<evidence type="ECO:0000256" key="6">
    <source>
        <dbReference type="ARBA" id="ARBA00023136"/>
    </source>
</evidence>
<dbReference type="PANTHER" id="PTHR48062:SF21">
    <property type="entry name" value="RECEPTOR-LIKE PROTEIN 12"/>
    <property type="match status" value="1"/>
</dbReference>
<dbReference type="SMART" id="SM00369">
    <property type="entry name" value="LRR_TYP"/>
    <property type="match status" value="10"/>
</dbReference>
<dbReference type="InterPro" id="IPR032675">
    <property type="entry name" value="LRR_dom_sf"/>
</dbReference>
<keyword evidence="8" id="KW-0812">Transmembrane</keyword>
<dbReference type="Gene3D" id="3.80.10.10">
    <property type="entry name" value="Ribonuclease Inhibitor"/>
    <property type="match status" value="3"/>
</dbReference>
<feature type="transmembrane region" description="Helical" evidence="8">
    <location>
        <begin position="941"/>
        <end position="963"/>
    </location>
</feature>
<keyword evidence="6 8" id="KW-0472">Membrane</keyword>
<dbReference type="Pfam" id="PF00560">
    <property type="entry name" value="LRR_1"/>
    <property type="match status" value="5"/>
</dbReference>
<dbReference type="InterPro" id="IPR051502">
    <property type="entry name" value="RLP_Defense_Trigger"/>
</dbReference>
<organism evidence="9 10">
    <name type="scientific">Liquidambar formosana</name>
    <name type="common">Formosan gum</name>
    <dbReference type="NCBI Taxonomy" id="63359"/>
    <lineage>
        <taxon>Eukaryota</taxon>
        <taxon>Viridiplantae</taxon>
        <taxon>Streptophyta</taxon>
        <taxon>Embryophyta</taxon>
        <taxon>Tracheophyta</taxon>
        <taxon>Spermatophyta</taxon>
        <taxon>Magnoliopsida</taxon>
        <taxon>eudicotyledons</taxon>
        <taxon>Gunneridae</taxon>
        <taxon>Pentapetalae</taxon>
        <taxon>Saxifragales</taxon>
        <taxon>Altingiaceae</taxon>
        <taxon>Liquidambar</taxon>
    </lineage>
</organism>
<feature type="transmembrane region" description="Helical" evidence="8">
    <location>
        <begin position="970"/>
        <end position="987"/>
    </location>
</feature>
<dbReference type="PRINTS" id="PR00019">
    <property type="entry name" value="LEURICHRPT"/>
</dbReference>
<evidence type="ECO:0000256" key="3">
    <source>
        <dbReference type="ARBA" id="ARBA00022614"/>
    </source>
</evidence>
<evidence type="ECO:0000256" key="1">
    <source>
        <dbReference type="ARBA" id="ARBA00004370"/>
    </source>
</evidence>
<evidence type="ECO:0000313" key="10">
    <source>
        <dbReference type="Proteomes" id="UP001415857"/>
    </source>
</evidence>
<comment type="similarity">
    <text evidence="2">Belongs to the RLP family.</text>
</comment>
<keyword evidence="7" id="KW-0325">Glycoprotein</keyword>
<dbReference type="Pfam" id="PF13855">
    <property type="entry name" value="LRR_8"/>
    <property type="match status" value="2"/>
</dbReference>
<evidence type="ECO:0000256" key="4">
    <source>
        <dbReference type="ARBA" id="ARBA00022729"/>
    </source>
</evidence>
<dbReference type="GO" id="GO:0016020">
    <property type="term" value="C:membrane"/>
    <property type="evidence" value="ECO:0007669"/>
    <property type="project" value="UniProtKB-SubCell"/>
</dbReference>
<evidence type="ECO:0000256" key="5">
    <source>
        <dbReference type="ARBA" id="ARBA00022737"/>
    </source>
</evidence>
<dbReference type="Proteomes" id="UP001415857">
    <property type="component" value="Unassembled WGS sequence"/>
</dbReference>
<keyword evidence="3" id="KW-0433">Leucine-rich repeat</keyword>
<dbReference type="PANTHER" id="PTHR48062">
    <property type="entry name" value="RECEPTOR-LIKE PROTEIN 14"/>
    <property type="match status" value="1"/>
</dbReference>
<dbReference type="InterPro" id="IPR001611">
    <property type="entry name" value="Leu-rich_rpt"/>
</dbReference>
<proteinExistence type="inferred from homology"/>
<evidence type="ECO:0000256" key="7">
    <source>
        <dbReference type="ARBA" id="ARBA00023180"/>
    </source>
</evidence>
<dbReference type="AlphaFoldDB" id="A0AAP0NBJ6"/>
<comment type="subcellular location">
    <subcellularLocation>
        <location evidence="1">Membrane</location>
    </subcellularLocation>
</comment>
<name>A0AAP0NBJ6_LIQFO</name>
<accession>A0AAP0NBJ6</accession>
<keyword evidence="5" id="KW-0677">Repeat</keyword>
<keyword evidence="8" id="KW-1133">Transmembrane helix</keyword>
<dbReference type="InterPro" id="IPR003591">
    <property type="entry name" value="Leu-rich_rpt_typical-subtyp"/>
</dbReference>
<keyword evidence="10" id="KW-1185">Reference proteome</keyword>
<evidence type="ECO:0000256" key="2">
    <source>
        <dbReference type="ARBA" id="ARBA00009592"/>
    </source>
</evidence>